<keyword evidence="3" id="KW-1185">Reference proteome</keyword>
<dbReference type="AlphaFoldDB" id="A0A835KU52"/>
<dbReference type="InterPro" id="IPR032675">
    <property type="entry name" value="LRR_dom_sf"/>
</dbReference>
<evidence type="ECO:0000313" key="2">
    <source>
        <dbReference type="EMBL" id="KAF8766067.1"/>
    </source>
</evidence>
<gene>
    <name evidence="2" type="ORF">HU200_007915</name>
</gene>
<name>A0A835KU52_9POAL</name>
<protein>
    <recommendedName>
        <fullName evidence="1">At1g61320/AtMIF1 LRR domain-containing protein</fullName>
    </recommendedName>
</protein>
<dbReference type="Gene3D" id="3.80.10.10">
    <property type="entry name" value="Ribonuclease Inhibitor"/>
    <property type="match status" value="1"/>
</dbReference>
<sequence>MKPPSRFKGFPNLRKLHIQSVHASRKDLEHVLSSSCNLEWLKIDRCDLNDELTVNGLLTHLRYLHVEYCKITKIKFHALQNVYINYSEAVFQQALTSLLKGLPNVRNLTLRIDGQHIEKQWSRDNPLMFSHLRHLQLFMLFSYCDDIDKILYSVSFLKATPIIEKLEIHFTGFRLWFADVGPRRQDFGQCKYKYLKSMCMTGFKAARGQVELLLHVVENAPALEIVTINTKQQVCEELPPYGSSRPPPYEEAKKIAINCLSVALPQNVKFSVI</sequence>
<dbReference type="PANTHER" id="PTHR34145:SF57">
    <property type="entry name" value="F-BOX DOMAIN-CONTAINING PROTEIN"/>
    <property type="match status" value="1"/>
</dbReference>
<dbReference type="Pfam" id="PF23622">
    <property type="entry name" value="LRR_At1g61320_AtMIF1"/>
    <property type="match status" value="2"/>
</dbReference>
<evidence type="ECO:0000313" key="3">
    <source>
        <dbReference type="Proteomes" id="UP000636709"/>
    </source>
</evidence>
<reference evidence="2" key="1">
    <citation type="submission" date="2020-07" db="EMBL/GenBank/DDBJ databases">
        <title>Genome sequence and genetic diversity analysis of an under-domesticated orphan crop, white fonio (Digitaria exilis).</title>
        <authorList>
            <person name="Bennetzen J.L."/>
            <person name="Chen S."/>
            <person name="Ma X."/>
            <person name="Wang X."/>
            <person name="Yssel A.E.J."/>
            <person name="Chaluvadi S.R."/>
            <person name="Johnson M."/>
            <person name="Gangashetty P."/>
            <person name="Hamidou F."/>
            <person name="Sanogo M.D."/>
            <person name="Zwaenepoel A."/>
            <person name="Wallace J."/>
            <person name="Van De Peer Y."/>
            <person name="Van Deynze A."/>
        </authorList>
    </citation>
    <scope>NUCLEOTIDE SEQUENCE</scope>
    <source>
        <tissue evidence="2">Leaves</tissue>
    </source>
</reference>
<proteinExistence type="predicted"/>
<dbReference type="InterPro" id="IPR053772">
    <property type="entry name" value="At1g61320/At1g61330-like"/>
</dbReference>
<feature type="domain" description="At1g61320/AtMIF1 LRR" evidence="1">
    <location>
        <begin position="78"/>
        <end position="234"/>
    </location>
</feature>
<dbReference type="PANTHER" id="PTHR34145">
    <property type="entry name" value="OS02G0105600 PROTEIN"/>
    <property type="match status" value="1"/>
</dbReference>
<accession>A0A835KU52</accession>
<dbReference type="Proteomes" id="UP000636709">
    <property type="component" value="Unassembled WGS sequence"/>
</dbReference>
<comment type="caution">
    <text evidence="2">The sequence shown here is derived from an EMBL/GenBank/DDBJ whole genome shotgun (WGS) entry which is preliminary data.</text>
</comment>
<evidence type="ECO:0000259" key="1">
    <source>
        <dbReference type="Pfam" id="PF23622"/>
    </source>
</evidence>
<dbReference type="SUPFAM" id="SSF52047">
    <property type="entry name" value="RNI-like"/>
    <property type="match status" value="1"/>
</dbReference>
<organism evidence="2 3">
    <name type="scientific">Digitaria exilis</name>
    <dbReference type="NCBI Taxonomy" id="1010633"/>
    <lineage>
        <taxon>Eukaryota</taxon>
        <taxon>Viridiplantae</taxon>
        <taxon>Streptophyta</taxon>
        <taxon>Embryophyta</taxon>
        <taxon>Tracheophyta</taxon>
        <taxon>Spermatophyta</taxon>
        <taxon>Magnoliopsida</taxon>
        <taxon>Liliopsida</taxon>
        <taxon>Poales</taxon>
        <taxon>Poaceae</taxon>
        <taxon>PACMAD clade</taxon>
        <taxon>Panicoideae</taxon>
        <taxon>Panicodae</taxon>
        <taxon>Paniceae</taxon>
        <taxon>Anthephorinae</taxon>
        <taxon>Digitaria</taxon>
    </lineage>
</organism>
<dbReference type="OrthoDB" id="661008at2759"/>
<dbReference type="EMBL" id="JACEFO010000521">
    <property type="protein sequence ID" value="KAF8766067.1"/>
    <property type="molecule type" value="Genomic_DNA"/>
</dbReference>
<feature type="domain" description="At1g61320/AtMIF1 LRR" evidence="1">
    <location>
        <begin position="2"/>
        <end position="71"/>
    </location>
</feature>
<dbReference type="InterPro" id="IPR055357">
    <property type="entry name" value="LRR_At1g61320_AtMIF1"/>
</dbReference>